<sequence length="175" mass="19995">MKPFQNTFQEKMANFSLKWQLWILRKAFQPEDPYKEQKLEAFMHKTFGITERITYFACGLFIGIPDPRTFLVALVSIAILFIIMQGIKTRKEMLARMSAQANVAPQQAQPQPQAQMQAQVQQQGIKPKTKQNKAKATQAQNPEYKVETTNAGDSQNTQQEVNATESQTQEQGKEQ</sequence>
<evidence type="ECO:0000256" key="2">
    <source>
        <dbReference type="SAM" id="Phobius"/>
    </source>
</evidence>
<feature type="transmembrane region" description="Helical" evidence="2">
    <location>
        <begin position="69"/>
        <end position="87"/>
    </location>
</feature>
<gene>
    <name evidence="3" type="ORF">LS74_008995</name>
</gene>
<organism evidence="3 4">
    <name type="scientific">Helicobacter magdeburgensis</name>
    <dbReference type="NCBI Taxonomy" id="471858"/>
    <lineage>
        <taxon>Bacteria</taxon>
        <taxon>Pseudomonadati</taxon>
        <taxon>Campylobacterota</taxon>
        <taxon>Epsilonproteobacteria</taxon>
        <taxon>Campylobacterales</taxon>
        <taxon>Helicobacteraceae</taxon>
        <taxon>Helicobacter</taxon>
    </lineage>
</organism>
<evidence type="ECO:0000313" key="4">
    <source>
        <dbReference type="Proteomes" id="UP000029921"/>
    </source>
</evidence>
<keyword evidence="2" id="KW-0472">Membrane</keyword>
<dbReference type="AlphaFoldDB" id="A0A4U8SWP9"/>
<proteinExistence type="predicted"/>
<keyword evidence="4" id="KW-1185">Reference proteome</keyword>
<name>A0A4U8SWP9_9HELI</name>
<comment type="caution">
    <text evidence="3">The sequence shown here is derived from an EMBL/GenBank/DDBJ whole genome shotgun (WGS) entry which is preliminary data.</text>
</comment>
<accession>A0A4U8SWP9</accession>
<keyword evidence="2" id="KW-0812">Transmembrane</keyword>
<evidence type="ECO:0000256" key="1">
    <source>
        <dbReference type="SAM" id="MobiDB-lite"/>
    </source>
</evidence>
<reference evidence="3 4" key="1">
    <citation type="journal article" date="2014" name="Genome Announc.">
        <title>Draft genome sequences of eight enterohepatic helicobacter species isolated from both laboratory and wild rodents.</title>
        <authorList>
            <person name="Sheh A."/>
            <person name="Shen Z."/>
            <person name="Fox J.G."/>
        </authorList>
    </citation>
    <scope>NUCLEOTIDE SEQUENCE [LARGE SCALE GENOMIC DNA]</scope>
    <source>
        <strain evidence="3 4">MIT 96-1001</strain>
    </source>
</reference>
<protein>
    <submittedName>
        <fullName evidence="3">Uncharacterized protein</fullName>
    </submittedName>
</protein>
<dbReference type="RefSeq" id="WP_034588203.1">
    <property type="nucleotide sequence ID" value="NZ_JRPE02000015.1"/>
</dbReference>
<feature type="compositionally biased region" description="Low complexity" evidence="1">
    <location>
        <begin position="105"/>
        <end position="123"/>
    </location>
</feature>
<feature type="compositionally biased region" description="Polar residues" evidence="1">
    <location>
        <begin position="147"/>
        <end position="175"/>
    </location>
</feature>
<dbReference type="Proteomes" id="UP000029921">
    <property type="component" value="Unassembled WGS sequence"/>
</dbReference>
<dbReference type="EMBL" id="JRPE02000015">
    <property type="protein sequence ID" value="TLD91369.1"/>
    <property type="molecule type" value="Genomic_DNA"/>
</dbReference>
<feature type="region of interest" description="Disordered" evidence="1">
    <location>
        <begin position="105"/>
        <end position="175"/>
    </location>
</feature>
<keyword evidence="2" id="KW-1133">Transmembrane helix</keyword>
<evidence type="ECO:0000313" key="3">
    <source>
        <dbReference type="EMBL" id="TLD91369.1"/>
    </source>
</evidence>